<evidence type="ECO:0000313" key="3">
    <source>
        <dbReference type="Proteomes" id="UP001258017"/>
    </source>
</evidence>
<name>A0AAD9R7V4_9HYME</name>
<organism evidence="2 3">
    <name type="scientific">Odynerus spinipes</name>
    <dbReference type="NCBI Taxonomy" id="1348599"/>
    <lineage>
        <taxon>Eukaryota</taxon>
        <taxon>Metazoa</taxon>
        <taxon>Ecdysozoa</taxon>
        <taxon>Arthropoda</taxon>
        <taxon>Hexapoda</taxon>
        <taxon>Insecta</taxon>
        <taxon>Pterygota</taxon>
        <taxon>Neoptera</taxon>
        <taxon>Endopterygota</taxon>
        <taxon>Hymenoptera</taxon>
        <taxon>Apocrita</taxon>
        <taxon>Aculeata</taxon>
        <taxon>Vespoidea</taxon>
        <taxon>Vespidae</taxon>
        <taxon>Eumeninae</taxon>
        <taxon>Odynerus</taxon>
    </lineage>
</organism>
<evidence type="ECO:0000313" key="2">
    <source>
        <dbReference type="EMBL" id="KAK2574738.1"/>
    </source>
</evidence>
<feature type="non-terminal residue" evidence="2">
    <location>
        <position position="457"/>
    </location>
</feature>
<comment type="caution">
    <text evidence="2">The sequence shown here is derived from an EMBL/GenBank/DDBJ whole genome shotgun (WGS) entry which is preliminary data.</text>
</comment>
<feature type="non-terminal residue" evidence="2">
    <location>
        <position position="1"/>
    </location>
</feature>
<evidence type="ECO:0000256" key="1">
    <source>
        <dbReference type="SAM" id="MobiDB-lite"/>
    </source>
</evidence>
<reference evidence="2" key="1">
    <citation type="submission" date="2021-08" db="EMBL/GenBank/DDBJ databases">
        <authorList>
            <person name="Misof B."/>
            <person name="Oliver O."/>
            <person name="Podsiadlowski L."/>
            <person name="Donath A."/>
            <person name="Peters R."/>
            <person name="Mayer C."/>
            <person name="Rust J."/>
            <person name="Gunkel S."/>
            <person name="Lesny P."/>
            <person name="Martin S."/>
            <person name="Oeyen J.P."/>
            <person name="Petersen M."/>
            <person name="Panagiotis P."/>
            <person name="Wilbrandt J."/>
            <person name="Tanja T."/>
        </authorList>
    </citation>
    <scope>NUCLEOTIDE SEQUENCE</scope>
    <source>
        <strain evidence="2">GBR_01_08_01A</strain>
        <tissue evidence="2">Thorax + abdomen</tissue>
    </source>
</reference>
<gene>
    <name evidence="2" type="ORF">KPH14_013068</name>
</gene>
<dbReference type="EMBL" id="JAIFRP010005102">
    <property type="protein sequence ID" value="KAK2574738.1"/>
    <property type="molecule type" value="Genomic_DNA"/>
</dbReference>
<dbReference type="Proteomes" id="UP001258017">
    <property type="component" value="Unassembled WGS sequence"/>
</dbReference>
<feature type="region of interest" description="Disordered" evidence="1">
    <location>
        <begin position="374"/>
        <end position="396"/>
    </location>
</feature>
<keyword evidence="3" id="KW-1185">Reference proteome</keyword>
<proteinExistence type="predicted"/>
<sequence>MNQGRADYLQKFDKRLFKNLDLAYSSRWATDPDLSKFLVTPSNIDWTAIEENCFRDKTNESPSIVMGNFLAQHKTTDINLYFLRILDGSHSFSIYNILTRRYEVSAPSLMFLLRLDYKNWFLNSRESYPSCINGAVNEYATKCIESIDRFRQTIVSVDSLSMILYSKLIREKKIGLERFDATKTLANSLLATNNARKVGKGRAGFGVGGGVGGGVGQSTSDDGAGYRGGRRDDSIPVFPSVIDADQSATSIVSALEKEMENDDRNSNNSSYVDFVIDSTEFFELSSHISVSWIYDYFSRSVECGEYSLVYFYLLILQIVSRFGLNVVCQESFQRVVVNEMVDAYVRRCAIRYSEVQRTNHAKFRQKIFSHNLDLSSDPSNGENKRESSLDGASSASRVVTEVKKSGAKIAPHNAVSNMSARSLLDDLNDIVSTPFFDQNDSVESSGHDVSGVVVVGG</sequence>
<reference evidence="2" key="2">
    <citation type="journal article" date="2023" name="Commun. Biol.">
        <title>Intrasexual cuticular hydrocarbon dimorphism in a wasp sheds light on hydrocarbon biosynthesis genes in Hymenoptera.</title>
        <authorList>
            <person name="Moris V.C."/>
            <person name="Podsiadlowski L."/>
            <person name="Martin S."/>
            <person name="Oeyen J.P."/>
            <person name="Donath A."/>
            <person name="Petersen M."/>
            <person name="Wilbrandt J."/>
            <person name="Misof B."/>
            <person name="Liedtke D."/>
            <person name="Thamm M."/>
            <person name="Scheiner R."/>
            <person name="Schmitt T."/>
            <person name="Niehuis O."/>
        </authorList>
    </citation>
    <scope>NUCLEOTIDE SEQUENCE</scope>
    <source>
        <strain evidence="2">GBR_01_08_01A</strain>
    </source>
</reference>
<dbReference type="AlphaFoldDB" id="A0AAD9R7V4"/>
<accession>A0AAD9R7V4</accession>
<protein>
    <submittedName>
        <fullName evidence="2">Uncharacterized protein</fullName>
    </submittedName>
</protein>